<sequence>MNLDSRAQYKLVSIGYSDVNFKDYRRILEALYLLVENFRSGNINNTYYKKEAKINHFRLKFFSQPTSHSEKDKLALVSYNHNGNFMASYENYHVQSKVKDTMPSAPNFESACISITSGNQKKFFEQEGRPTPSPLLQKPIKLMGNLEKYLMQHSANASEFRRSKSEKLGINQSPIGHQSGSLLTFDPMIRKE</sequence>
<evidence type="ECO:0000313" key="2">
    <source>
        <dbReference type="EMBL" id="PKY37928.1"/>
    </source>
</evidence>
<dbReference type="Proteomes" id="UP000234323">
    <property type="component" value="Unassembled WGS sequence"/>
</dbReference>
<evidence type="ECO:0000313" key="3">
    <source>
        <dbReference type="Proteomes" id="UP000234323"/>
    </source>
</evidence>
<dbReference type="VEuPathDB" id="FungiDB:RhiirFUN_024841"/>
<proteinExistence type="predicted"/>
<dbReference type="AlphaFoldDB" id="A0A2I1FU64"/>
<feature type="compositionally biased region" description="Polar residues" evidence="1">
    <location>
        <begin position="170"/>
        <end position="182"/>
    </location>
</feature>
<comment type="caution">
    <text evidence="2">The sequence shown here is derived from an EMBL/GenBank/DDBJ whole genome shotgun (WGS) entry which is preliminary data.</text>
</comment>
<keyword evidence="3" id="KW-1185">Reference proteome</keyword>
<protein>
    <submittedName>
        <fullName evidence="2">Uncharacterized protein</fullName>
    </submittedName>
</protein>
<feature type="region of interest" description="Disordered" evidence="1">
    <location>
        <begin position="170"/>
        <end position="192"/>
    </location>
</feature>
<accession>A0A2I1FU64</accession>
<dbReference type="EMBL" id="LLXI01000013">
    <property type="protein sequence ID" value="PKY37928.1"/>
    <property type="molecule type" value="Genomic_DNA"/>
</dbReference>
<gene>
    <name evidence="2" type="ORF">RhiirA4_450850</name>
</gene>
<dbReference type="VEuPathDB" id="FungiDB:FUN_025450"/>
<reference evidence="2 3" key="1">
    <citation type="submission" date="2015-10" db="EMBL/GenBank/DDBJ databases">
        <title>Genome analyses suggest a sexual origin of heterokaryosis in a supposedly ancient asexual fungus.</title>
        <authorList>
            <person name="Ropars J."/>
            <person name="Sedzielewska K."/>
            <person name="Noel J."/>
            <person name="Charron P."/>
            <person name="Farinelli L."/>
            <person name="Marton T."/>
            <person name="Kruger M."/>
            <person name="Pelin A."/>
            <person name="Brachmann A."/>
            <person name="Corradi N."/>
        </authorList>
    </citation>
    <scope>NUCLEOTIDE SEQUENCE [LARGE SCALE GENOMIC DNA]</scope>
    <source>
        <strain evidence="2 3">A4</strain>
    </source>
</reference>
<evidence type="ECO:0000256" key="1">
    <source>
        <dbReference type="SAM" id="MobiDB-lite"/>
    </source>
</evidence>
<organism evidence="2 3">
    <name type="scientific">Rhizophagus irregularis</name>
    <dbReference type="NCBI Taxonomy" id="588596"/>
    <lineage>
        <taxon>Eukaryota</taxon>
        <taxon>Fungi</taxon>
        <taxon>Fungi incertae sedis</taxon>
        <taxon>Mucoromycota</taxon>
        <taxon>Glomeromycotina</taxon>
        <taxon>Glomeromycetes</taxon>
        <taxon>Glomerales</taxon>
        <taxon>Glomeraceae</taxon>
        <taxon>Rhizophagus</taxon>
    </lineage>
</organism>
<name>A0A2I1FU64_9GLOM</name>